<dbReference type="Proteomes" id="UP000826725">
    <property type="component" value="Chromosome"/>
</dbReference>
<accession>A0A8D5FDS5</accession>
<protein>
    <submittedName>
        <fullName evidence="1">Uncharacterized protein</fullName>
    </submittedName>
</protein>
<reference evidence="1" key="1">
    <citation type="submission" date="2020-09" db="EMBL/GenBank/DDBJ databases">
        <title>Desulfogranum mesoprofundum gen. nov., sp. nov., a novel mesophilic, sulfate-reducing chemolithoautotroph isolated from a deep-sea hydrothermal vent chimney in the Suiyo Seamount.</title>
        <authorList>
            <person name="Hashimoto Y."/>
            <person name="Nakagawa S."/>
        </authorList>
    </citation>
    <scope>NUCLEOTIDE SEQUENCE</scope>
    <source>
        <strain evidence="1">KT2</strain>
    </source>
</reference>
<sequence length="113" mass="13447">MLITEPRFEAARKLIKEIVYSYVDPGGHYIREFQTQGFDARLWELYLYVYLYNVGFEFIHGKPSPDFHLSWFGNECFIEVVTVNPSQNPNRPDPTQPETQDEINILKKDYFTY</sequence>
<dbReference type="KEGG" id="dbk:DGMP_04200"/>
<proteinExistence type="predicted"/>
<organism evidence="1 2">
    <name type="scientific">Desulfomarina profundi</name>
    <dbReference type="NCBI Taxonomy" id="2772557"/>
    <lineage>
        <taxon>Bacteria</taxon>
        <taxon>Pseudomonadati</taxon>
        <taxon>Thermodesulfobacteriota</taxon>
        <taxon>Desulfobulbia</taxon>
        <taxon>Desulfobulbales</taxon>
        <taxon>Desulfobulbaceae</taxon>
        <taxon>Desulfomarina</taxon>
    </lineage>
</organism>
<gene>
    <name evidence="1" type="ORF">DGMP_04200</name>
</gene>
<keyword evidence="2" id="KW-1185">Reference proteome</keyword>
<evidence type="ECO:0000313" key="1">
    <source>
        <dbReference type="EMBL" id="BCL59727.1"/>
    </source>
</evidence>
<dbReference type="RefSeq" id="WP_228855922.1">
    <property type="nucleotide sequence ID" value="NZ_AP024086.1"/>
</dbReference>
<dbReference type="AlphaFoldDB" id="A0A8D5FDS5"/>
<name>A0A8D5FDS5_9BACT</name>
<dbReference type="EMBL" id="AP024086">
    <property type="protein sequence ID" value="BCL59727.1"/>
    <property type="molecule type" value="Genomic_DNA"/>
</dbReference>
<evidence type="ECO:0000313" key="2">
    <source>
        <dbReference type="Proteomes" id="UP000826725"/>
    </source>
</evidence>